<name>A0ABW6RPX2_9ACTN</name>
<comment type="caution">
    <text evidence="1">The sequence shown here is derived from an EMBL/GenBank/DDBJ whole genome shotgun (WGS) entry which is preliminary data.</text>
</comment>
<organism evidence="1 2">
    <name type="scientific">Streptomyces flavidovirens</name>
    <dbReference type="NCBI Taxonomy" id="67298"/>
    <lineage>
        <taxon>Bacteria</taxon>
        <taxon>Bacillati</taxon>
        <taxon>Actinomycetota</taxon>
        <taxon>Actinomycetes</taxon>
        <taxon>Kitasatosporales</taxon>
        <taxon>Streptomycetaceae</taxon>
        <taxon>Streptomyces</taxon>
    </lineage>
</organism>
<keyword evidence="2" id="KW-1185">Reference proteome</keyword>
<dbReference type="Proteomes" id="UP001601976">
    <property type="component" value="Unassembled WGS sequence"/>
</dbReference>
<protein>
    <submittedName>
        <fullName evidence="1">Uncharacterized protein</fullName>
    </submittedName>
</protein>
<evidence type="ECO:0000313" key="1">
    <source>
        <dbReference type="EMBL" id="MFF3343616.1"/>
    </source>
</evidence>
<gene>
    <name evidence="1" type="ORF">ACFYWW_33850</name>
</gene>
<proteinExistence type="predicted"/>
<accession>A0ABW6RPX2</accession>
<reference evidence="1 2" key="1">
    <citation type="submission" date="2024-10" db="EMBL/GenBank/DDBJ databases">
        <title>The Natural Products Discovery Center: Release of the First 8490 Sequenced Strains for Exploring Actinobacteria Biosynthetic Diversity.</title>
        <authorList>
            <person name="Kalkreuter E."/>
            <person name="Kautsar S.A."/>
            <person name="Yang D."/>
            <person name="Bader C.D."/>
            <person name="Teijaro C.N."/>
            <person name="Fluegel L."/>
            <person name="Davis C.M."/>
            <person name="Simpson J.R."/>
            <person name="Lauterbach L."/>
            <person name="Steele A.D."/>
            <person name="Gui C."/>
            <person name="Meng S."/>
            <person name="Li G."/>
            <person name="Viehrig K."/>
            <person name="Ye F."/>
            <person name="Su P."/>
            <person name="Kiefer A.F."/>
            <person name="Nichols A."/>
            <person name="Cepeda A.J."/>
            <person name="Yan W."/>
            <person name="Fan B."/>
            <person name="Jiang Y."/>
            <person name="Adhikari A."/>
            <person name="Zheng C.-J."/>
            <person name="Schuster L."/>
            <person name="Cowan T.M."/>
            <person name="Smanski M.J."/>
            <person name="Chevrette M.G."/>
            <person name="De Carvalho L.P.S."/>
            <person name="Shen B."/>
        </authorList>
    </citation>
    <scope>NUCLEOTIDE SEQUENCE [LARGE SCALE GENOMIC DNA]</scope>
    <source>
        <strain evidence="1 2">NPDC003029</strain>
    </source>
</reference>
<sequence>MTTVQDTLPFDDLAEIPTASDWCQRWNGRRHSFRHVGEGGFDARRYAVELLPEKEAKIFVVGTTSPFT</sequence>
<dbReference type="EMBL" id="JBIAPK010000016">
    <property type="protein sequence ID" value="MFF3343616.1"/>
    <property type="molecule type" value="Genomic_DNA"/>
</dbReference>
<evidence type="ECO:0000313" key="2">
    <source>
        <dbReference type="Proteomes" id="UP001601976"/>
    </source>
</evidence>
<dbReference type="RefSeq" id="WP_355725690.1">
    <property type="nucleotide sequence ID" value="NZ_JBEXNP010000023.1"/>
</dbReference>